<keyword evidence="13" id="KW-0106">Calcium</keyword>
<dbReference type="PRINTS" id="PR00779">
    <property type="entry name" value="INSP3RECEPTR"/>
</dbReference>
<comment type="subcellular location">
    <subcellularLocation>
        <location evidence="1 13">Endoplasmic reticulum membrane</location>
        <topology evidence="1 13">Multi-pass membrane protein</topology>
    </subcellularLocation>
</comment>
<keyword evidence="8 13" id="KW-0406">Ion transport</keyword>
<dbReference type="PANTHER" id="PTHR45816:SF4">
    <property type="entry name" value="RYR_IP3R HOMOLOGY ASSOCIATED DOMAIN-CONTAINING PROTEIN"/>
    <property type="match status" value="1"/>
</dbReference>
<feature type="transmembrane region" description="Helical" evidence="13">
    <location>
        <begin position="2511"/>
        <end position="2534"/>
    </location>
</feature>
<evidence type="ECO:0000256" key="3">
    <source>
        <dbReference type="ARBA" id="ARBA00022448"/>
    </source>
</evidence>
<gene>
    <name evidence="16" type="ORF">OSB1V03_LOCUS865</name>
</gene>
<feature type="region of interest" description="Disordered" evidence="14">
    <location>
        <begin position="910"/>
        <end position="945"/>
    </location>
</feature>
<feature type="domain" description="MIR" evidence="15">
    <location>
        <begin position="1"/>
        <end position="54"/>
    </location>
</feature>
<protein>
    <recommendedName>
        <fullName evidence="13">Inositol 1,4,5-trisphosphate receptor</fullName>
    </recommendedName>
</protein>
<keyword evidence="7 13" id="KW-1133">Transmembrane helix</keyword>
<dbReference type="FunFam" id="1.25.10.30:FF:000001">
    <property type="entry name" value="Inositol 1,4,5-trisphosphate receptor, type 2"/>
    <property type="match status" value="1"/>
</dbReference>
<dbReference type="InterPro" id="IPR016093">
    <property type="entry name" value="MIR_motif"/>
</dbReference>
<comment type="similarity">
    <text evidence="2 13">Belongs to the InsP3 receptor family.</text>
</comment>
<evidence type="ECO:0000313" key="16">
    <source>
        <dbReference type="EMBL" id="CAD7620377.1"/>
    </source>
</evidence>
<dbReference type="SUPFAM" id="SSF100909">
    <property type="entry name" value="IP3 receptor type 1 binding core, domain 2"/>
    <property type="match status" value="2"/>
</dbReference>
<feature type="transmembrane region" description="Helical" evidence="13">
    <location>
        <begin position="2363"/>
        <end position="2385"/>
    </location>
</feature>
<evidence type="ECO:0000256" key="13">
    <source>
        <dbReference type="RuleBase" id="RU368044"/>
    </source>
</evidence>
<dbReference type="Gene3D" id="1.25.10.30">
    <property type="entry name" value="IP3 receptor type 1 binding core, RIH domain"/>
    <property type="match status" value="1"/>
</dbReference>
<evidence type="ECO:0000256" key="7">
    <source>
        <dbReference type="ARBA" id="ARBA00022989"/>
    </source>
</evidence>
<keyword evidence="6 13" id="KW-0256">Endoplasmic reticulum</keyword>
<keyword evidence="10 13" id="KW-0675">Receptor</keyword>
<dbReference type="OrthoDB" id="6416577at2759"/>
<evidence type="ECO:0000256" key="9">
    <source>
        <dbReference type="ARBA" id="ARBA00023136"/>
    </source>
</evidence>
<dbReference type="Gene3D" id="1.10.287.70">
    <property type="match status" value="1"/>
</dbReference>
<proteinExistence type="inferred from homology"/>
<keyword evidence="3 13" id="KW-0813">Transport</keyword>
<evidence type="ECO:0000256" key="5">
    <source>
        <dbReference type="ARBA" id="ARBA00022737"/>
    </source>
</evidence>
<dbReference type="GO" id="GO:0051209">
    <property type="term" value="P:release of sequestered calcium ion into cytosol"/>
    <property type="evidence" value="ECO:0007669"/>
    <property type="project" value="UniProtKB-UniRule"/>
</dbReference>
<dbReference type="InterPro" id="IPR013662">
    <property type="entry name" value="RIH_assoc-dom"/>
</dbReference>
<dbReference type="GO" id="GO:0005789">
    <property type="term" value="C:endoplasmic reticulum membrane"/>
    <property type="evidence" value="ECO:0007669"/>
    <property type="project" value="UniProtKB-SubCell"/>
</dbReference>
<dbReference type="InterPro" id="IPR036300">
    <property type="entry name" value="MIR_dom_sf"/>
</dbReference>
<evidence type="ECO:0000313" key="17">
    <source>
        <dbReference type="Proteomes" id="UP000759131"/>
    </source>
</evidence>
<comment type="function">
    <text evidence="13">Receptor for inositol 1,4,5-trisphosphate, a second messenger that mediates the release of intracellular calcium.</text>
</comment>
<dbReference type="Pfam" id="PF02815">
    <property type="entry name" value="MIR"/>
    <property type="match status" value="1"/>
</dbReference>
<keyword evidence="11 13" id="KW-1071">Ligand-gated ion channel</keyword>
<feature type="region of interest" description="Disordered" evidence="14">
    <location>
        <begin position="1751"/>
        <end position="1775"/>
    </location>
</feature>
<evidence type="ECO:0000256" key="10">
    <source>
        <dbReference type="ARBA" id="ARBA00023170"/>
    </source>
</evidence>
<comment type="domain">
    <text evidence="13">The receptor contains a calcium channel in its C-terminal extremity. Its large N-terminal cytoplasmic region has the ligand-binding site in the N-terminus and modulatory sites in the middle portion immediately upstream of the channel region.</text>
</comment>
<dbReference type="Pfam" id="PF08454">
    <property type="entry name" value="RIH_assoc"/>
    <property type="match status" value="1"/>
</dbReference>
<dbReference type="Pfam" id="PF01365">
    <property type="entry name" value="RYDR_ITPR"/>
    <property type="match status" value="1"/>
</dbReference>
<dbReference type="SMART" id="SM00472">
    <property type="entry name" value="MIR"/>
    <property type="match status" value="2"/>
</dbReference>
<feature type="compositionally biased region" description="Basic and acidic residues" evidence="14">
    <location>
        <begin position="1756"/>
        <end position="1775"/>
    </location>
</feature>
<comment type="subunit">
    <text evidence="13">Homotetramer.</text>
</comment>
<evidence type="ECO:0000256" key="6">
    <source>
        <dbReference type="ARBA" id="ARBA00022824"/>
    </source>
</evidence>
<dbReference type="InterPro" id="IPR015925">
    <property type="entry name" value="Ryanodine_IP3_receptor"/>
</dbReference>
<keyword evidence="5" id="KW-0677">Repeat</keyword>
<keyword evidence="13" id="KW-0107">Calcium channel</keyword>
<dbReference type="EMBL" id="CAJPIZ010000213">
    <property type="protein sequence ID" value="CAG2100807.1"/>
    <property type="molecule type" value="Genomic_DNA"/>
</dbReference>
<feature type="transmembrane region" description="Helical" evidence="13">
    <location>
        <begin position="2276"/>
        <end position="2294"/>
    </location>
</feature>
<keyword evidence="12 13" id="KW-0407">Ion channel</keyword>
<dbReference type="GO" id="GO:0005220">
    <property type="term" value="F:inositol 1,4,5-trisphosphate-gated calcium channel activity"/>
    <property type="evidence" value="ECO:0007669"/>
    <property type="project" value="UniProtKB-UniRule"/>
</dbReference>
<dbReference type="InterPro" id="IPR000699">
    <property type="entry name" value="RIH_dom"/>
</dbReference>
<reference evidence="16" key="1">
    <citation type="submission" date="2020-11" db="EMBL/GenBank/DDBJ databases">
        <authorList>
            <person name="Tran Van P."/>
        </authorList>
    </citation>
    <scope>NUCLEOTIDE SEQUENCE</scope>
</reference>
<keyword evidence="9 13" id="KW-0472">Membrane</keyword>
<keyword evidence="4 13" id="KW-0812">Transmembrane</keyword>
<dbReference type="GO" id="GO:0070679">
    <property type="term" value="F:inositol 1,4,5 trisphosphate binding"/>
    <property type="evidence" value="ECO:0007669"/>
    <property type="project" value="UniProtKB-UniRule"/>
</dbReference>
<keyword evidence="17" id="KW-1185">Reference proteome</keyword>
<sequence>MYGGDVVRLFHAEQEKFLTMDDYKKKQYVFLRTTSRATATSATSSKALWEIEVVQHDPCRGGAGHWTSLYRFRHLATGQYLAAEVDEETTSDLMRNKLRGGPDQRVFQLVSVPHSYDIASIFELDPTTQSRGDDLVPQNSYVRMKHVVTNTWVHSTNIPIDKEHERPVMSKVGCALIKEDKEAFAVVPVSPVEVRDLDFANDACKVLTKISTQLETKLITPNERKFVTQLLIEIIYFIADLENDPKRVDPFELVPNHTNRERQKLLREQNILKHLFKILQAPFTASGDEAPMLRMEELSDTRYAPFKHICRLCYRVLRLSQHDYRKNQEYIANWFGFMQKQIGYDVLAEDTITALLHSNRKLLEQHITANEIETFVSLVRKNRESRFLDYLSDLCISKKVAIPITQELICKTVLSPKNNDILIETRLLRKELEVEFKKENPLSGEVESFISIEVEEDIILLWDNGRQSMSIKELADNAAKGLTGDQNILDYYKHQLDLFSGMCLDRQYLAINNLSSHLSIDLIHKCMADESLPFDLRAAFCRLLLHMHVDRDPQEQITPVKYARLWSEIPRDLSIQDYDTNKQQDMSAKEAVKKKFDSIITFVEDYLCNVVSHVWSFADREQNKLTFEVVKLARELIYFGFYNFSDLLRLTKTLLNILDCTTESALKRITSESIGHLKDNSVMKSIGDISNVMTSFVLNKNDMNSLKSNQSVKSDISMANKLTSTPIIGSEMDTNVMDTKLKIIEILQFILNVRLDYRITGLLTIFKKEIEESHENDEQNNKFNVLDDTVNIGEKGIDLGHIGQQAELIFGSESSDDIDLDGNGGCTFLRVLLHLTMHEYPPLVSGSLHLLFRHFSQRQEVLQSFKQVQLLVSNSDVENYKQIKSDLDQFRLLVEKSELWVYKTKAMDDESGSVGKTKSIKGSDGDADGDDHETNKAVPNHLFRSNSSSPINLESGSQALEVSHSKNYKIIREILLRLTKLCVQESSGPKSEIKSRKHEQRLLRNMGAHVVVLELLRIPYDKKDSKMKEVMALAHEFLQHFCLSNNPNQTLLEKHLELFMTPSGQVVRKCQNMVMQELVNAGEDVLVFYNDKTSFNQLIKMMRSERHRMDEASALQYHINLVKLLGCCTEGKNAFTEVKCHSLLSLDDIILVVEHEDCIAEVKEAYINFLTHCFIDTEMEMKEIYASNHIWTLLENFLVDMATVCTATHDRNHADFALESYVTNSVMNLVTTFFNSPFSDQSSSVQRIDIIENKGYNYVNSIGLMHCDTVLIVMTRALTVLRQCFQHLLHNRYFGRKSRVVGFGARLTPFGAVNQIHVFEGNETISLRRRLPFVAKRRVIDEWSGRRVTHTIDLLRVFSAVNVVSVQFVSIIGVLFVSLIVFTGTDINGRLDLVLSALHLIEEHFEELVGRVLGQLPPSSSAIPNSTHSTNMLWMGLIMINSITRLLQPSLSKWHCTSDSVISALDNSIPPGPNCVDDFFIGFGSTHKVHQQRRTTLPELRVSTAPPKGRQCPESLQLWWLAMPLIKLHTKHTPDRGLQTAIKITTKATLAGCRCESTQNCLISSSVGTAIALVLAISISALIHVSTLIRCVTQAEGALKYAHEHWLGEVLRKVLLDRYLSRNEMIIKSGNKSNKSNKLEIIPKPMKKSSTQFGPGGILLSRAEMTLSEVQCHLDKEGCSNLVIELIMINPIHNIFVECVELGIALLEGGNSTIQKSIFNKLTAENSADKFFKVFFDKMKSAQHEIKSTINVSSSEHNKADKEDTTNGDKLDANNVYGRKDTLRNSRSHNGIVLTDELKQQLMDAASVTNKAYQQINSMGYTPSTPLINHSSFSDERESTSQGNGFVPLEDVYLVYGTERRESRTKAYDSRLPSEIAVMQQILRFLQLLCENHNYELQNFLRQQTNKNNFNLISETLMFLDRLCGSTTGGLGLLGLYINENNVALVNQTLETLTEYCQGPCHDNQNCIAMHESNGIDIIIALILNDINPLGKKRMDLVLELKNNASKLLLAIMESRADSENAERILFNMSPKQLIDVSCNAFHQSHDSNEDIDSFSDIDDSDDAVNPKEVGHNIYILCHQLAQHNKDLASLLKNSNETEIEINTKMKESLSYYQSHTAQIEIVRHDRTMEQIVFPVPQICEFLTPESKTKSYHSAERDEQGSKVSDFFERTEDLFNEMKWQKKLRGQPLLFWVSRHMSMWNSITFNLAVVINIIIAFFYPFPDQTELDSRLSAMIWAVMLVSLSSVLTMPGKAGIRVFGASLILRLIYSIGIRPTLFVLGSTNVIATTVHLISTMGNHGTFNKDYRHIIIDNEFLYHVVYLIFCMVGLIVHPLIYSILLLNVVYQEETLKNVIRSVTRNGRSIILTAILALILVYLFSIIGYLFFSDDFQMEVDSSLLWDQNNQIVEDLAETDRCLANNSDIGCNNQTNQTETHHKNTSVLFDLLNKSDDSETSLTEETEESTKERVCDSLIMCIITTLNQGLRNGGGIGDVLRSPSSAEPLFIARVIYDMLFFFIVIIIILNLIFGVIIDTFADLRSEKQQKEEILKNTCFICGLDRSSFDNKSVSFEEHIRCEHNMWHYLYFIVLVKVKNPTEFTGPESYVATMIKERNLDWFPRMRAMSLAANDAEGEQNEFRVLQSQLEITQKLVSTLSQQLFELKDQMTEQRKQQQRRGLLSTSGPIAVT</sequence>
<evidence type="ECO:0000259" key="15">
    <source>
        <dbReference type="PROSITE" id="PS50919"/>
    </source>
</evidence>
<dbReference type="SUPFAM" id="SSF82109">
    <property type="entry name" value="MIR domain"/>
    <property type="match status" value="1"/>
</dbReference>
<feature type="transmembrane region" description="Helical" evidence="13">
    <location>
        <begin position="2233"/>
        <end position="2255"/>
    </location>
</feature>
<keyword evidence="13" id="KW-0109">Calcium transport</keyword>
<dbReference type="InterPro" id="IPR005821">
    <property type="entry name" value="Ion_trans_dom"/>
</dbReference>
<dbReference type="CDD" id="cd23277">
    <property type="entry name" value="beta-trefoil_MIR_ITPR"/>
    <property type="match status" value="1"/>
</dbReference>
<evidence type="ECO:0000256" key="12">
    <source>
        <dbReference type="ARBA" id="ARBA00023303"/>
    </source>
</evidence>
<dbReference type="InterPro" id="IPR000493">
    <property type="entry name" value="InsP3_rcpt"/>
</dbReference>
<dbReference type="PROSITE" id="PS50919">
    <property type="entry name" value="MIR"/>
    <property type="match status" value="1"/>
</dbReference>
<evidence type="ECO:0000256" key="14">
    <source>
        <dbReference type="SAM" id="MobiDB-lite"/>
    </source>
</evidence>
<feature type="transmembrane region" description="Helical" evidence="13">
    <location>
        <begin position="2314"/>
        <end position="2342"/>
    </location>
</feature>
<dbReference type="Gene3D" id="2.80.10.50">
    <property type="match status" value="1"/>
</dbReference>
<dbReference type="FunFam" id="2.80.10.50:FF:000005">
    <property type="entry name" value="Inositol 1,4,5-trisphosphate receptor type 2"/>
    <property type="match status" value="1"/>
</dbReference>
<feature type="transmembrane region" description="Helical" evidence="13">
    <location>
        <begin position="2203"/>
        <end position="2221"/>
    </location>
</feature>
<evidence type="ECO:0000256" key="8">
    <source>
        <dbReference type="ARBA" id="ARBA00023065"/>
    </source>
</evidence>
<feature type="transmembrane region" description="Helical" evidence="13">
    <location>
        <begin position="1562"/>
        <end position="1583"/>
    </location>
</feature>
<dbReference type="PANTHER" id="PTHR45816">
    <property type="entry name" value="MIR DOMAIN-CONTAINING PROTEIN"/>
    <property type="match status" value="1"/>
</dbReference>
<dbReference type="Proteomes" id="UP000759131">
    <property type="component" value="Unassembled WGS sequence"/>
</dbReference>
<evidence type="ECO:0000256" key="4">
    <source>
        <dbReference type="ARBA" id="ARBA00022692"/>
    </source>
</evidence>
<evidence type="ECO:0000256" key="2">
    <source>
        <dbReference type="ARBA" id="ARBA00009453"/>
    </source>
</evidence>
<dbReference type="InterPro" id="IPR035910">
    <property type="entry name" value="RyR/IP3R_RIH_dom_sf"/>
</dbReference>
<dbReference type="EMBL" id="OC854788">
    <property type="protein sequence ID" value="CAD7620377.1"/>
    <property type="molecule type" value="Genomic_DNA"/>
</dbReference>
<evidence type="ECO:0000256" key="11">
    <source>
        <dbReference type="ARBA" id="ARBA00023286"/>
    </source>
</evidence>
<dbReference type="Pfam" id="PF00520">
    <property type="entry name" value="Ion_trans"/>
    <property type="match status" value="1"/>
</dbReference>
<evidence type="ECO:0000256" key="1">
    <source>
        <dbReference type="ARBA" id="ARBA00004477"/>
    </source>
</evidence>
<accession>A0A7R9PTU4</accession>
<name>A0A7R9PTU4_9ACAR</name>
<organism evidence="16">
    <name type="scientific">Medioppia subpectinata</name>
    <dbReference type="NCBI Taxonomy" id="1979941"/>
    <lineage>
        <taxon>Eukaryota</taxon>
        <taxon>Metazoa</taxon>
        <taxon>Ecdysozoa</taxon>
        <taxon>Arthropoda</taxon>
        <taxon>Chelicerata</taxon>
        <taxon>Arachnida</taxon>
        <taxon>Acari</taxon>
        <taxon>Acariformes</taxon>
        <taxon>Sarcoptiformes</taxon>
        <taxon>Oribatida</taxon>
        <taxon>Brachypylina</taxon>
        <taxon>Oppioidea</taxon>
        <taxon>Oppiidae</taxon>
        <taxon>Medioppia</taxon>
    </lineage>
</organism>